<dbReference type="GO" id="GO:0009166">
    <property type="term" value="P:nucleotide catabolic process"/>
    <property type="evidence" value="ECO:0007669"/>
    <property type="project" value="InterPro"/>
</dbReference>
<dbReference type="Pfam" id="PF00149">
    <property type="entry name" value="Metallophos"/>
    <property type="match status" value="1"/>
</dbReference>
<sequence length="620" mass="67052">MGATSHGLQKALLSLLVPMMVTGGLGNLTTAHAATTGVPITAPAQPDKYRTALSEPGFQTAQRQYRRDIPVQFLGINDLHGGLDNTGMAWINNVKYDGVGHVSRLAAYLNQAQRQFLRVHHSLNTFRLQAGDMVGASPANSSLLAHEPTMHALRAMHFQLGTLGNHEFDRGLGEFNRILTGGRPGADADSVVKRYPHRATRMQEVVSNVVRKSDGKQPYGYQPYAIRTVRAHGRSAKIGFIGIETTDLPNLTYPRNYKDYRVLDEAETIAKYDKLLNKKGVKAVVVMAHTGAGTWKGKTSGDAVNILQKVNRIDPDNNVGLYLAAHSHQYANAVVGKTRVVQALSSSRAYDDTQGYINPRTGKFSTLETHVYPVLSAQDDPLTKTNRRVDRIVRDANRRVAGKINAVIGTAATTAAIDQTSDQNGESPVGELVVDGQLYEAKRKGQPADFALTNTGGVRSKLVVDGQKHITWGAAQAVQPFGNVLQIIEMTGQQVVDALNKQYSAKGALQVAGLRYTYTGKGQQARVVRVTKTDGTPLDLQAKYRVVINDFLHTNAKYGFVGTPVVGSLASDTDVFVQYIQDMQAAGKTIAAPKADRKTPQPNATPVTSLTVAPVTTPAA</sequence>
<dbReference type="GO" id="GO:0030288">
    <property type="term" value="C:outer membrane-bounded periplasmic space"/>
    <property type="evidence" value="ECO:0007669"/>
    <property type="project" value="TreeGrafter"/>
</dbReference>
<dbReference type="InterPro" id="IPR029052">
    <property type="entry name" value="Metallo-depent_PP-like"/>
</dbReference>
<dbReference type="InterPro" id="IPR006179">
    <property type="entry name" value="5_nucleotidase/apyrase"/>
</dbReference>
<evidence type="ECO:0000313" key="7">
    <source>
        <dbReference type="Proteomes" id="UP000033491"/>
    </source>
</evidence>
<protein>
    <submittedName>
        <fullName evidence="6">5'-nucleotidase</fullName>
    </submittedName>
</protein>
<comment type="caution">
    <text evidence="6">The sequence shown here is derived from an EMBL/GenBank/DDBJ whole genome shotgun (WGS) entry which is preliminary data.</text>
</comment>
<dbReference type="Proteomes" id="UP000033491">
    <property type="component" value="Unassembled WGS sequence"/>
</dbReference>
<dbReference type="Pfam" id="PF02872">
    <property type="entry name" value="5_nucleotid_C"/>
    <property type="match status" value="1"/>
</dbReference>
<dbReference type="PANTHER" id="PTHR11575:SF24">
    <property type="entry name" value="5'-NUCLEOTIDASE"/>
    <property type="match status" value="1"/>
</dbReference>
<proteinExistence type="inferred from homology"/>
<evidence type="ECO:0000256" key="2">
    <source>
        <dbReference type="RuleBase" id="RU362119"/>
    </source>
</evidence>
<feature type="region of interest" description="Disordered" evidence="3">
    <location>
        <begin position="591"/>
        <end position="620"/>
    </location>
</feature>
<feature type="domain" description="5'-Nucleotidase C-terminal" evidence="5">
    <location>
        <begin position="407"/>
        <end position="554"/>
    </location>
</feature>
<dbReference type="PRINTS" id="PR01607">
    <property type="entry name" value="APYRASEFAMLY"/>
</dbReference>
<feature type="compositionally biased region" description="Polar residues" evidence="3">
    <location>
        <begin position="600"/>
        <end position="611"/>
    </location>
</feature>
<dbReference type="InterPro" id="IPR006146">
    <property type="entry name" value="5'-Nucleotdase_CS"/>
</dbReference>
<dbReference type="SUPFAM" id="SSF56300">
    <property type="entry name" value="Metallo-dependent phosphatases"/>
    <property type="match status" value="1"/>
</dbReference>
<keyword evidence="2" id="KW-0378">Hydrolase</keyword>
<feature type="signal peptide" evidence="2">
    <location>
        <begin position="1"/>
        <end position="33"/>
    </location>
</feature>
<dbReference type="PROSITE" id="PS00786">
    <property type="entry name" value="5_NUCLEOTIDASE_2"/>
    <property type="match status" value="1"/>
</dbReference>
<name>A0A0F3RTZ4_9LACO</name>
<dbReference type="GO" id="GO:0046872">
    <property type="term" value="F:metal ion binding"/>
    <property type="evidence" value="ECO:0007669"/>
    <property type="project" value="InterPro"/>
</dbReference>
<organism evidence="6 7">
    <name type="scientific">Levilactobacillus spicheri</name>
    <dbReference type="NCBI Taxonomy" id="216463"/>
    <lineage>
        <taxon>Bacteria</taxon>
        <taxon>Bacillati</taxon>
        <taxon>Bacillota</taxon>
        <taxon>Bacilli</taxon>
        <taxon>Lactobacillales</taxon>
        <taxon>Lactobacillaceae</taxon>
        <taxon>Levilactobacillus</taxon>
    </lineage>
</organism>
<evidence type="ECO:0000256" key="3">
    <source>
        <dbReference type="SAM" id="MobiDB-lite"/>
    </source>
</evidence>
<dbReference type="SUPFAM" id="SSF55816">
    <property type="entry name" value="5'-nucleotidase (syn. UDP-sugar hydrolase), C-terminal domain"/>
    <property type="match status" value="1"/>
</dbReference>
<evidence type="ECO:0000256" key="1">
    <source>
        <dbReference type="ARBA" id="ARBA00022729"/>
    </source>
</evidence>
<dbReference type="PANTHER" id="PTHR11575">
    <property type="entry name" value="5'-NUCLEOTIDASE-RELATED"/>
    <property type="match status" value="1"/>
</dbReference>
<dbReference type="AlphaFoldDB" id="A0A0F3RTZ4"/>
<dbReference type="Gene3D" id="3.60.21.10">
    <property type="match status" value="1"/>
</dbReference>
<gene>
    <name evidence="6" type="ORF">VC81_02510</name>
</gene>
<dbReference type="STRING" id="216463.VC81_02510"/>
<evidence type="ECO:0000313" key="6">
    <source>
        <dbReference type="EMBL" id="KJW13355.1"/>
    </source>
</evidence>
<feature type="domain" description="Calcineurin-like phosphoesterase" evidence="4">
    <location>
        <begin position="73"/>
        <end position="330"/>
    </location>
</feature>
<dbReference type="GO" id="GO:0008253">
    <property type="term" value="F:5'-nucleotidase activity"/>
    <property type="evidence" value="ECO:0007669"/>
    <property type="project" value="TreeGrafter"/>
</dbReference>
<accession>A0A0F3RTZ4</accession>
<dbReference type="Gene3D" id="3.90.780.10">
    <property type="entry name" value="5'-Nucleotidase, C-terminal domain"/>
    <property type="match status" value="1"/>
</dbReference>
<comment type="similarity">
    <text evidence="2">Belongs to the 5'-nucleotidase family.</text>
</comment>
<dbReference type="InterPro" id="IPR008334">
    <property type="entry name" value="5'-Nucleotdase_C"/>
</dbReference>
<dbReference type="GO" id="GO:0000166">
    <property type="term" value="F:nucleotide binding"/>
    <property type="evidence" value="ECO:0007669"/>
    <property type="project" value="UniProtKB-KW"/>
</dbReference>
<feature type="chain" id="PRO_5005116941" evidence="2">
    <location>
        <begin position="34"/>
        <end position="620"/>
    </location>
</feature>
<keyword evidence="2" id="KW-0547">Nucleotide-binding</keyword>
<reference evidence="6 7" key="1">
    <citation type="submission" date="2015-03" db="EMBL/GenBank/DDBJ databases">
        <authorList>
            <person name="Zheng J."/>
            <person name="Ganezle M."/>
        </authorList>
    </citation>
    <scope>NUCLEOTIDE SEQUENCE [LARGE SCALE GENOMIC DNA]</scope>
    <source>
        <strain evidence="6 7">LP38</strain>
    </source>
</reference>
<dbReference type="EMBL" id="JZCR01000006">
    <property type="protein sequence ID" value="KJW13355.1"/>
    <property type="molecule type" value="Genomic_DNA"/>
</dbReference>
<dbReference type="RefSeq" id="WP_045806581.1">
    <property type="nucleotide sequence ID" value="NZ_JZCR01000006.1"/>
</dbReference>
<keyword evidence="1 2" id="KW-0732">Signal</keyword>
<evidence type="ECO:0000259" key="4">
    <source>
        <dbReference type="Pfam" id="PF00149"/>
    </source>
</evidence>
<dbReference type="InterPro" id="IPR004843">
    <property type="entry name" value="Calcineurin-like_PHP"/>
</dbReference>
<dbReference type="InterPro" id="IPR036907">
    <property type="entry name" value="5'-Nucleotdase_C_sf"/>
</dbReference>
<dbReference type="PATRIC" id="fig|216463.3.peg.2317"/>
<dbReference type="GO" id="GO:0008768">
    <property type="term" value="F:UDP-sugar diphosphatase activity"/>
    <property type="evidence" value="ECO:0007669"/>
    <property type="project" value="TreeGrafter"/>
</dbReference>
<evidence type="ECO:0000259" key="5">
    <source>
        <dbReference type="Pfam" id="PF02872"/>
    </source>
</evidence>